<evidence type="ECO:0000259" key="1">
    <source>
        <dbReference type="Pfam" id="PF16278"/>
    </source>
</evidence>
<protein>
    <submittedName>
        <fullName evidence="2">HIT-like domain-containing protein</fullName>
    </submittedName>
</protein>
<organism evidence="2 3">
    <name type="scientific">Roridomyces roridus</name>
    <dbReference type="NCBI Taxonomy" id="1738132"/>
    <lineage>
        <taxon>Eukaryota</taxon>
        <taxon>Fungi</taxon>
        <taxon>Dikarya</taxon>
        <taxon>Basidiomycota</taxon>
        <taxon>Agaricomycotina</taxon>
        <taxon>Agaricomycetes</taxon>
        <taxon>Agaricomycetidae</taxon>
        <taxon>Agaricales</taxon>
        <taxon>Marasmiineae</taxon>
        <taxon>Mycenaceae</taxon>
        <taxon>Roridomyces</taxon>
    </lineage>
</organism>
<dbReference type="GO" id="GO:0033699">
    <property type="term" value="F:DNA 5'-adenosine monophosphate hydrolase activity"/>
    <property type="evidence" value="ECO:0007669"/>
    <property type="project" value="TreeGrafter"/>
</dbReference>
<keyword evidence="3" id="KW-1185">Reference proteome</keyword>
<dbReference type="GO" id="GO:0030983">
    <property type="term" value="F:mismatched DNA binding"/>
    <property type="evidence" value="ECO:0007669"/>
    <property type="project" value="TreeGrafter"/>
</dbReference>
<name>A0AAD7BWH9_9AGAR</name>
<proteinExistence type="predicted"/>
<dbReference type="PANTHER" id="PTHR12486">
    <property type="entry name" value="APRATAXIN-RELATED"/>
    <property type="match status" value="1"/>
</dbReference>
<evidence type="ECO:0000313" key="2">
    <source>
        <dbReference type="EMBL" id="KAJ7632564.1"/>
    </source>
</evidence>
<reference evidence="2" key="1">
    <citation type="submission" date="2023-03" db="EMBL/GenBank/DDBJ databases">
        <title>Massive genome expansion in bonnet fungi (Mycena s.s.) driven by repeated elements and novel gene families across ecological guilds.</title>
        <authorList>
            <consortium name="Lawrence Berkeley National Laboratory"/>
            <person name="Harder C.B."/>
            <person name="Miyauchi S."/>
            <person name="Viragh M."/>
            <person name="Kuo A."/>
            <person name="Thoen E."/>
            <person name="Andreopoulos B."/>
            <person name="Lu D."/>
            <person name="Skrede I."/>
            <person name="Drula E."/>
            <person name="Henrissat B."/>
            <person name="Morin E."/>
            <person name="Kohler A."/>
            <person name="Barry K."/>
            <person name="LaButti K."/>
            <person name="Morin E."/>
            <person name="Salamov A."/>
            <person name="Lipzen A."/>
            <person name="Mereny Z."/>
            <person name="Hegedus B."/>
            <person name="Baldrian P."/>
            <person name="Stursova M."/>
            <person name="Weitz H."/>
            <person name="Taylor A."/>
            <person name="Grigoriev I.V."/>
            <person name="Nagy L.G."/>
            <person name="Martin F."/>
            <person name="Kauserud H."/>
        </authorList>
    </citation>
    <scope>NUCLEOTIDE SEQUENCE</scope>
    <source>
        <strain evidence="2">9284</strain>
    </source>
</reference>
<dbReference type="GO" id="GO:0003697">
    <property type="term" value="F:single-stranded DNA binding"/>
    <property type="evidence" value="ECO:0007669"/>
    <property type="project" value="TreeGrafter"/>
</dbReference>
<dbReference type="InterPro" id="IPR032566">
    <property type="entry name" value="Znf-C2HE"/>
</dbReference>
<comment type="caution">
    <text evidence="2">The sequence shown here is derived from an EMBL/GenBank/DDBJ whole genome shotgun (WGS) entry which is preliminary data.</text>
</comment>
<dbReference type="AlphaFoldDB" id="A0AAD7BWH9"/>
<dbReference type="GO" id="GO:0000012">
    <property type="term" value="P:single strand break repair"/>
    <property type="evidence" value="ECO:0007669"/>
    <property type="project" value="TreeGrafter"/>
</dbReference>
<sequence>MSNLSVLRTYAQTSPSKLPPSVLFSSTSTSMTVFDAFPKAIFHFLILPRIQPPFTTSELSNLRTLLKGDKERAKEVITALNEDAKTLHKEIEEEMMARYGFKWGICTGFHAVPSMNHVHLHVISDDFCSDRLKNKKHYNSFHPKLGFFISLDEVLSWFEATPSYYSSMIKLDEKQYEPILKEDLVCWRCHKSMKNIPTLKAHLQEEWETQARREKAKLAK</sequence>
<dbReference type="Gene3D" id="3.30.428.10">
    <property type="entry name" value="HIT-like"/>
    <property type="match status" value="1"/>
</dbReference>
<dbReference type="SUPFAM" id="SSF54197">
    <property type="entry name" value="HIT-like"/>
    <property type="match status" value="1"/>
</dbReference>
<dbReference type="GO" id="GO:1990165">
    <property type="term" value="F:single-strand break-containing DNA binding"/>
    <property type="evidence" value="ECO:0007669"/>
    <property type="project" value="TreeGrafter"/>
</dbReference>
<dbReference type="PANTHER" id="PTHR12486:SF4">
    <property type="entry name" value="APRATAXIN"/>
    <property type="match status" value="1"/>
</dbReference>
<dbReference type="EMBL" id="JARKIF010000008">
    <property type="protein sequence ID" value="KAJ7632564.1"/>
    <property type="molecule type" value="Genomic_DNA"/>
</dbReference>
<dbReference type="GO" id="GO:0005634">
    <property type="term" value="C:nucleus"/>
    <property type="evidence" value="ECO:0007669"/>
    <property type="project" value="TreeGrafter"/>
</dbReference>
<dbReference type="Pfam" id="PF16278">
    <property type="entry name" value="zf-C2HE"/>
    <property type="match status" value="1"/>
</dbReference>
<evidence type="ECO:0000313" key="3">
    <source>
        <dbReference type="Proteomes" id="UP001221142"/>
    </source>
</evidence>
<dbReference type="Proteomes" id="UP001221142">
    <property type="component" value="Unassembled WGS sequence"/>
</dbReference>
<gene>
    <name evidence="2" type="ORF">FB45DRAFT_912776</name>
</gene>
<feature type="domain" description="Aprataxin C2HE/C2H2/C2HC zinc finger" evidence="1">
    <location>
        <begin position="145"/>
        <end position="208"/>
    </location>
</feature>
<dbReference type="InterPro" id="IPR036265">
    <property type="entry name" value="HIT-like_sf"/>
</dbReference>
<accession>A0AAD7BWH9</accession>
<dbReference type="Pfam" id="PF11969">
    <property type="entry name" value="DcpS_C"/>
    <property type="match status" value="1"/>
</dbReference>
<dbReference type="GO" id="GO:0003725">
    <property type="term" value="F:double-stranded RNA binding"/>
    <property type="evidence" value="ECO:0007669"/>
    <property type="project" value="TreeGrafter"/>
</dbReference>